<protein>
    <submittedName>
        <fullName evidence="2">Peritrophin-48</fullName>
    </submittedName>
</protein>
<gene>
    <name evidence="2" type="ORF">Fcan01_13828</name>
</gene>
<dbReference type="InterPro" id="IPR036508">
    <property type="entry name" value="Chitin-bd_dom_sf"/>
</dbReference>
<dbReference type="EMBL" id="LNIX01000007">
    <property type="protein sequence ID" value="OXA52392.1"/>
    <property type="molecule type" value="Genomic_DNA"/>
</dbReference>
<evidence type="ECO:0000313" key="2">
    <source>
        <dbReference type="EMBL" id="OXA52392.1"/>
    </source>
</evidence>
<evidence type="ECO:0000313" key="3">
    <source>
        <dbReference type="Proteomes" id="UP000198287"/>
    </source>
</evidence>
<organism evidence="2 3">
    <name type="scientific">Folsomia candida</name>
    <name type="common">Springtail</name>
    <dbReference type="NCBI Taxonomy" id="158441"/>
    <lineage>
        <taxon>Eukaryota</taxon>
        <taxon>Metazoa</taxon>
        <taxon>Ecdysozoa</taxon>
        <taxon>Arthropoda</taxon>
        <taxon>Hexapoda</taxon>
        <taxon>Collembola</taxon>
        <taxon>Entomobryomorpha</taxon>
        <taxon>Isotomoidea</taxon>
        <taxon>Isotomidae</taxon>
        <taxon>Proisotominae</taxon>
        <taxon>Folsomia</taxon>
    </lineage>
</organism>
<dbReference type="SMART" id="SM00494">
    <property type="entry name" value="ChtBD2"/>
    <property type="match status" value="2"/>
</dbReference>
<dbReference type="Gene3D" id="2.170.140.10">
    <property type="entry name" value="Chitin binding domain"/>
    <property type="match status" value="2"/>
</dbReference>
<dbReference type="OrthoDB" id="6020543at2759"/>
<name>A0A226E3T8_FOLCA</name>
<feature type="domain" description="Chitin-binding type-2" evidence="1">
    <location>
        <begin position="285"/>
        <end position="338"/>
    </location>
</feature>
<dbReference type="GO" id="GO:0008061">
    <property type="term" value="F:chitin binding"/>
    <property type="evidence" value="ECO:0007669"/>
    <property type="project" value="InterPro"/>
</dbReference>
<evidence type="ECO:0000259" key="1">
    <source>
        <dbReference type="PROSITE" id="PS50940"/>
    </source>
</evidence>
<reference evidence="2 3" key="1">
    <citation type="submission" date="2015-12" db="EMBL/GenBank/DDBJ databases">
        <title>The genome of Folsomia candida.</title>
        <authorList>
            <person name="Faddeeva A."/>
            <person name="Derks M.F."/>
            <person name="Anvar Y."/>
            <person name="Smit S."/>
            <person name="Van Straalen N."/>
            <person name="Roelofs D."/>
        </authorList>
    </citation>
    <scope>NUCLEOTIDE SEQUENCE [LARGE SCALE GENOMIC DNA]</scope>
    <source>
        <strain evidence="2 3">VU population</strain>
        <tissue evidence="2">Whole body</tissue>
    </source>
</reference>
<feature type="domain" description="Chitin-binding type-2" evidence="1">
    <location>
        <begin position="212"/>
        <end position="279"/>
    </location>
</feature>
<sequence>MHVVKFQFLKFLTTHTHTYFFILRNCENTPISSMHLKKSNTSNYQDKETFPYLYTAIIGEQISNNSPNNNTDGDKLDIEEGNSNFLEDSDNHAHYQPLLWNNKNRDVPTSIYGFSANCWRIMCLLFGGGCGFFVTMWLLSSSSTPITECCNSNLSKLQLWPFTPDNSTLSRPTFPQNFDPDQPSMAEKIRHKMMSVSLKYIVDFILNSENFHFSCPHSELGRNRNTNTTSLHPDQLDCQKYYECDENGRFTVKFCKEGQGFDNSTQKCITSGDVQICNDVGIFRGFNCTSTGLHPFHGDCNRFVICTLEKIAFVANCNPGDFFDPDLLICLSSTESEC</sequence>
<dbReference type="InterPro" id="IPR002557">
    <property type="entry name" value="Chitin-bd_dom"/>
</dbReference>
<proteinExistence type="predicted"/>
<accession>A0A226E3T8</accession>
<dbReference type="Proteomes" id="UP000198287">
    <property type="component" value="Unassembled WGS sequence"/>
</dbReference>
<keyword evidence="3" id="KW-1185">Reference proteome</keyword>
<dbReference type="SUPFAM" id="SSF57625">
    <property type="entry name" value="Invertebrate chitin-binding proteins"/>
    <property type="match status" value="2"/>
</dbReference>
<dbReference type="PROSITE" id="PS50940">
    <property type="entry name" value="CHIT_BIND_II"/>
    <property type="match status" value="2"/>
</dbReference>
<comment type="caution">
    <text evidence="2">The sequence shown here is derived from an EMBL/GenBank/DDBJ whole genome shotgun (WGS) entry which is preliminary data.</text>
</comment>
<dbReference type="GO" id="GO:0005576">
    <property type="term" value="C:extracellular region"/>
    <property type="evidence" value="ECO:0007669"/>
    <property type="project" value="InterPro"/>
</dbReference>
<dbReference type="AlphaFoldDB" id="A0A226E3T8"/>
<dbReference type="Pfam" id="PF01607">
    <property type="entry name" value="CBM_14"/>
    <property type="match status" value="2"/>
</dbReference>